<dbReference type="OrthoDB" id="165342at2759"/>
<proteinExistence type="inferred from homology"/>
<evidence type="ECO:0000256" key="5">
    <source>
        <dbReference type="SAM" id="MobiDB-lite"/>
    </source>
</evidence>
<feature type="region of interest" description="Disordered" evidence="5">
    <location>
        <begin position="482"/>
        <end position="530"/>
    </location>
</feature>
<feature type="domain" description="Rhodanese" evidence="8">
    <location>
        <begin position="24"/>
        <end position="158"/>
    </location>
</feature>
<dbReference type="Proteomes" id="UP000295192">
    <property type="component" value="Unassembled WGS sequence"/>
</dbReference>
<dbReference type="SUPFAM" id="SSF52799">
    <property type="entry name" value="(Phosphotyrosine protein) phosphatases II"/>
    <property type="match status" value="1"/>
</dbReference>
<protein>
    <recommendedName>
        <fullName evidence="2">protein-tyrosine-phosphatase</fullName>
        <ecNumber evidence="2">3.1.3.48</ecNumber>
    </recommendedName>
</protein>
<dbReference type="EC" id="3.1.3.48" evidence="2"/>
<dbReference type="PANTHER" id="PTHR10159">
    <property type="entry name" value="DUAL SPECIFICITY PROTEIN PHOSPHATASE"/>
    <property type="match status" value="1"/>
</dbReference>
<dbReference type="CDD" id="cd14566">
    <property type="entry name" value="DSP_MKP_classII"/>
    <property type="match status" value="1"/>
</dbReference>
<dbReference type="PRINTS" id="PR01764">
    <property type="entry name" value="MAPKPHPHTASE"/>
</dbReference>
<dbReference type="GO" id="GO:0017017">
    <property type="term" value="F:MAP kinase tyrosine/serine/threonine phosphatase activity"/>
    <property type="evidence" value="ECO:0007669"/>
    <property type="project" value="InterPro"/>
</dbReference>
<gene>
    <name evidence="9" type="ORF">AWZ03_008341</name>
</gene>
<dbReference type="Gene3D" id="3.40.250.10">
    <property type="entry name" value="Rhodanese-like domain"/>
    <property type="match status" value="1"/>
</dbReference>
<dbReference type="STRING" id="7232.A0A484B9E3"/>
<sequence>MPETEYECCSKEWLQSELRASCDPAKKLIILDCRASQEYSESHIRSAVNFSIPSIMLRRLAAGKIDLPSTIKSQELKERIQAGYKLSPFILYNDVGVSPQQQQQQPAQDVAGAFAMYGNGNDATINVLYRRLKQDGCRVLSLRDGFSSFRQAFPEWCEDDNQAHNKEMESSRNTQADQLMGLKSLRISTPHSDSACSSSAESSDCESTSHHHHHHHHNFNEAPVEIVPGLFLGNSTHSSDLNALQKYNIKYVLNVTPDLPNEFEKLGIIKYLQIPITDHYSQDLAMHFPAAIHFIEEARSANSAVLVHCLAGVSRSVTVTLAYLMHTRALSLNDAFMLVRARKADVSPNFHFMQQLQSFESQLRLSPCDGQAMDESGSVNMIGPTAGCSSATVLSGNPSLVARCGRGSKFSCNCIAPDCKCMQTGGFMAAHLAKATGVSPDSGIEFDRWTPSQSQESTAAAAGAAGAAGAVAAATSSPPPIGLACGNADNMSPASTTSSSTSTTTTAEAVSVVELVPANAQPAEATSEEP</sequence>
<dbReference type="EMBL" id="LSRL02000082">
    <property type="protein sequence ID" value="TDG45279.1"/>
    <property type="molecule type" value="Genomic_DNA"/>
</dbReference>
<feature type="compositionally biased region" description="Low complexity" evidence="5">
    <location>
        <begin position="190"/>
        <end position="206"/>
    </location>
</feature>
<feature type="domain" description="Tyrosine-protein phosphatase" evidence="6">
    <location>
        <begin position="222"/>
        <end position="365"/>
    </location>
</feature>
<dbReference type="CDD" id="cd01446">
    <property type="entry name" value="DSP_MapKP"/>
    <property type="match status" value="1"/>
</dbReference>
<dbReference type="InterPro" id="IPR001763">
    <property type="entry name" value="Rhodanese-like_dom"/>
</dbReference>
<dbReference type="PROSITE" id="PS50056">
    <property type="entry name" value="TYR_PHOSPHATASE_2"/>
    <property type="match status" value="1"/>
</dbReference>
<dbReference type="PANTHER" id="PTHR10159:SF519">
    <property type="entry name" value="DUAL SPECIFICITY PROTEIN PHOSPHATASE MPK3"/>
    <property type="match status" value="1"/>
</dbReference>
<evidence type="ECO:0000259" key="6">
    <source>
        <dbReference type="PROSITE" id="PS50054"/>
    </source>
</evidence>
<dbReference type="InterPro" id="IPR000340">
    <property type="entry name" value="Dual-sp_phosphatase_cat-dom"/>
</dbReference>
<evidence type="ECO:0000259" key="8">
    <source>
        <dbReference type="PROSITE" id="PS50206"/>
    </source>
</evidence>
<dbReference type="Gene3D" id="3.90.190.10">
    <property type="entry name" value="Protein tyrosine phosphatase superfamily"/>
    <property type="match status" value="1"/>
</dbReference>
<evidence type="ECO:0000256" key="4">
    <source>
        <dbReference type="ARBA" id="ARBA00022912"/>
    </source>
</evidence>
<dbReference type="GO" id="GO:0033550">
    <property type="term" value="F:MAP kinase tyrosine phosphatase activity"/>
    <property type="evidence" value="ECO:0007669"/>
    <property type="project" value="TreeGrafter"/>
</dbReference>
<evidence type="ECO:0000313" key="9">
    <source>
        <dbReference type="EMBL" id="TDG45279.1"/>
    </source>
</evidence>
<evidence type="ECO:0000256" key="2">
    <source>
        <dbReference type="ARBA" id="ARBA00013064"/>
    </source>
</evidence>
<dbReference type="OMA" id="SADWQDS"/>
<dbReference type="SUPFAM" id="SSF52821">
    <property type="entry name" value="Rhodanese/Cell cycle control phosphatase"/>
    <property type="match status" value="1"/>
</dbReference>
<evidence type="ECO:0000259" key="7">
    <source>
        <dbReference type="PROSITE" id="PS50056"/>
    </source>
</evidence>
<feature type="region of interest" description="Disordered" evidence="5">
    <location>
        <begin position="190"/>
        <end position="217"/>
    </location>
</feature>
<dbReference type="InterPro" id="IPR000387">
    <property type="entry name" value="Tyr_Pase_dom"/>
</dbReference>
<evidence type="ECO:0000256" key="3">
    <source>
        <dbReference type="ARBA" id="ARBA00022801"/>
    </source>
</evidence>
<organism evidence="9 10">
    <name type="scientific">Drosophila navojoa</name>
    <name type="common">Fruit fly</name>
    <dbReference type="NCBI Taxonomy" id="7232"/>
    <lineage>
        <taxon>Eukaryota</taxon>
        <taxon>Metazoa</taxon>
        <taxon>Ecdysozoa</taxon>
        <taxon>Arthropoda</taxon>
        <taxon>Hexapoda</taxon>
        <taxon>Insecta</taxon>
        <taxon>Pterygota</taxon>
        <taxon>Neoptera</taxon>
        <taxon>Endopterygota</taxon>
        <taxon>Diptera</taxon>
        <taxon>Brachycera</taxon>
        <taxon>Muscomorpha</taxon>
        <taxon>Ephydroidea</taxon>
        <taxon>Drosophilidae</taxon>
        <taxon>Drosophila</taxon>
    </lineage>
</organism>
<keyword evidence="10" id="KW-1185">Reference proteome</keyword>
<dbReference type="GO" id="GO:0008330">
    <property type="term" value="F:protein tyrosine/threonine phosphatase activity"/>
    <property type="evidence" value="ECO:0007669"/>
    <property type="project" value="TreeGrafter"/>
</dbReference>
<evidence type="ECO:0000256" key="1">
    <source>
        <dbReference type="ARBA" id="ARBA00008601"/>
    </source>
</evidence>
<keyword evidence="4" id="KW-0904">Protein phosphatase</keyword>
<feature type="compositionally biased region" description="Low complexity" evidence="5">
    <location>
        <begin position="495"/>
        <end position="506"/>
    </location>
</feature>
<name>A0A484B9E3_DRONA</name>
<dbReference type="GO" id="GO:0043409">
    <property type="term" value="P:negative regulation of MAPK cascade"/>
    <property type="evidence" value="ECO:0007669"/>
    <property type="project" value="TreeGrafter"/>
</dbReference>
<feature type="domain" description="Tyrosine specific protein phosphatases" evidence="7">
    <location>
        <begin position="286"/>
        <end position="343"/>
    </location>
</feature>
<dbReference type="InterPro" id="IPR008343">
    <property type="entry name" value="MKP"/>
</dbReference>
<dbReference type="AlphaFoldDB" id="A0A484B9E3"/>
<keyword evidence="3" id="KW-0378">Hydrolase</keyword>
<dbReference type="InterPro" id="IPR036873">
    <property type="entry name" value="Rhodanese-like_dom_sf"/>
</dbReference>
<dbReference type="GO" id="GO:0005829">
    <property type="term" value="C:cytosol"/>
    <property type="evidence" value="ECO:0007669"/>
    <property type="project" value="TreeGrafter"/>
</dbReference>
<dbReference type="InterPro" id="IPR029021">
    <property type="entry name" value="Prot-tyrosine_phosphatase-like"/>
</dbReference>
<dbReference type="SMART" id="SM00450">
    <property type="entry name" value="RHOD"/>
    <property type="match status" value="1"/>
</dbReference>
<dbReference type="PROSITE" id="PS50054">
    <property type="entry name" value="TYR_PHOSPHATASE_DUAL"/>
    <property type="match status" value="1"/>
</dbReference>
<reference evidence="9 10" key="1">
    <citation type="journal article" date="2019" name="J. Hered.">
        <title>An Improved Genome Assembly for Drosophila navojoa, the Basal Species in the mojavensis Cluster.</title>
        <authorList>
            <person name="Vanderlinde T."/>
            <person name="Dupim E.G."/>
            <person name="Nazario-Yepiz N.O."/>
            <person name="Carvalho A.B."/>
        </authorList>
    </citation>
    <scope>NUCLEOTIDE SEQUENCE [LARGE SCALE GENOMIC DNA]</scope>
    <source>
        <strain evidence="9">Navoj_Jal97</strain>
        <tissue evidence="9">Whole organism</tissue>
    </source>
</reference>
<dbReference type="PROSITE" id="PS50206">
    <property type="entry name" value="RHODANESE_3"/>
    <property type="match status" value="1"/>
</dbReference>
<dbReference type="FunFam" id="3.40.250.10:FF:000054">
    <property type="entry name" value="Dual specificity phosphatase 9"/>
    <property type="match status" value="1"/>
</dbReference>
<dbReference type="Pfam" id="PF00581">
    <property type="entry name" value="Rhodanese"/>
    <property type="match status" value="1"/>
</dbReference>
<comment type="caution">
    <text evidence="9">The sequence shown here is derived from an EMBL/GenBank/DDBJ whole genome shotgun (WGS) entry which is preliminary data.</text>
</comment>
<comment type="similarity">
    <text evidence="1">Belongs to the protein-tyrosine phosphatase family. Non-receptor class dual specificity subfamily.</text>
</comment>
<dbReference type="SMART" id="SM00195">
    <property type="entry name" value="DSPc"/>
    <property type="match status" value="1"/>
</dbReference>
<dbReference type="InterPro" id="IPR020422">
    <property type="entry name" value="TYR_PHOSPHATASE_DUAL_dom"/>
</dbReference>
<dbReference type="Pfam" id="PF00782">
    <property type="entry name" value="DSPc"/>
    <property type="match status" value="1"/>
</dbReference>
<accession>A0A484B9E3</accession>
<evidence type="ECO:0000313" key="10">
    <source>
        <dbReference type="Proteomes" id="UP000295192"/>
    </source>
</evidence>